<dbReference type="Pfam" id="PF13632">
    <property type="entry name" value="Glyco_trans_2_3"/>
    <property type="match status" value="1"/>
</dbReference>
<comment type="caution">
    <text evidence="2">The sequence shown here is derived from an EMBL/GenBank/DDBJ whole genome shotgun (WGS) entry which is preliminary data.</text>
</comment>
<keyword evidence="3" id="KW-1185">Reference proteome</keyword>
<dbReference type="InterPro" id="IPR001173">
    <property type="entry name" value="Glyco_trans_2-like"/>
</dbReference>
<accession>A0A840SQX5</accession>
<gene>
    <name evidence="2" type="ORF">HNP73_003107</name>
</gene>
<dbReference type="InterPro" id="IPR050834">
    <property type="entry name" value="Glycosyltransf_2"/>
</dbReference>
<protein>
    <recommendedName>
        <fullName evidence="1">Glycosyltransferase 2-like domain-containing protein</fullName>
    </recommendedName>
</protein>
<dbReference type="PANTHER" id="PTHR43685">
    <property type="entry name" value="GLYCOSYLTRANSFERASE"/>
    <property type="match status" value="1"/>
</dbReference>
<dbReference type="Gene3D" id="3.90.550.10">
    <property type="entry name" value="Spore Coat Polysaccharide Biosynthesis Protein SpsA, Chain A"/>
    <property type="match status" value="1"/>
</dbReference>
<evidence type="ECO:0000313" key="2">
    <source>
        <dbReference type="EMBL" id="MBB5223160.1"/>
    </source>
</evidence>
<dbReference type="Proteomes" id="UP000549457">
    <property type="component" value="Unassembled WGS sequence"/>
</dbReference>
<dbReference type="PANTHER" id="PTHR43685:SF14">
    <property type="entry name" value="GLYCOSYLTRANSFERASE 2-LIKE DOMAIN-CONTAINING PROTEIN"/>
    <property type="match status" value="1"/>
</dbReference>
<evidence type="ECO:0000313" key="3">
    <source>
        <dbReference type="Proteomes" id="UP000549457"/>
    </source>
</evidence>
<organism evidence="2 3">
    <name type="scientific">Amaricoccus macauensis</name>
    <dbReference type="NCBI Taxonomy" id="57001"/>
    <lineage>
        <taxon>Bacteria</taxon>
        <taxon>Pseudomonadati</taxon>
        <taxon>Pseudomonadota</taxon>
        <taxon>Alphaproteobacteria</taxon>
        <taxon>Rhodobacterales</taxon>
        <taxon>Paracoccaceae</taxon>
        <taxon>Amaricoccus</taxon>
    </lineage>
</organism>
<proteinExistence type="predicted"/>
<dbReference type="SUPFAM" id="SSF53448">
    <property type="entry name" value="Nucleotide-diphospho-sugar transferases"/>
    <property type="match status" value="1"/>
</dbReference>
<reference evidence="2 3" key="1">
    <citation type="submission" date="2020-08" db="EMBL/GenBank/DDBJ databases">
        <title>Genomic Encyclopedia of Type Strains, Phase IV (KMG-IV): sequencing the most valuable type-strain genomes for metagenomic binning, comparative biology and taxonomic classification.</title>
        <authorList>
            <person name="Goeker M."/>
        </authorList>
    </citation>
    <scope>NUCLEOTIDE SEQUENCE [LARGE SCALE GENOMIC DNA]</scope>
    <source>
        <strain evidence="2 3">DSM 101730</strain>
    </source>
</reference>
<name>A0A840SQX5_9RHOB</name>
<dbReference type="EMBL" id="JACHFM010000003">
    <property type="protein sequence ID" value="MBB5223160.1"/>
    <property type="molecule type" value="Genomic_DNA"/>
</dbReference>
<sequence>MAASSGRIIAFTDDDCYVTPGYAAHLVAAFDEPRLGYLTGKVQQYDPRFARTAINERSEPYELRPYGYVRTGRVLGANMAFRREVLEAIGGFDLEFGSGARFPAEDCDAAARASAAGWAGRYVPEVVVQHDHRRDLAEARTVHSSYDLGRGAYHMKLISQSGTRLAGVRGWLELPYRVFRRPTTLRGELAGAWGWWRLNWTQRRSRR</sequence>
<feature type="domain" description="Glycosyltransferase 2-like" evidence="1">
    <location>
        <begin position="8"/>
        <end position="139"/>
    </location>
</feature>
<evidence type="ECO:0000259" key="1">
    <source>
        <dbReference type="Pfam" id="PF13632"/>
    </source>
</evidence>
<dbReference type="AlphaFoldDB" id="A0A840SQX5"/>
<dbReference type="InterPro" id="IPR029044">
    <property type="entry name" value="Nucleotide-diphossugar_trans"/>
</dbReference>